<feature type="domain" description="FAD/NAD(P)-binding" evidence="8">
    <location>
        <begin position="7"/>
        <end position="333"/>
    </location>
</feature>
<dbReference type="Gene3D" id="3.50.50.100">
    <property type="match status" value="1"/>
</dbReference>
<keyword evidence="5" id="KW-0560">Oxidoreductase</keyword>
<evidence type="ECO:0000313" key="9">
    <source>
        <dbReference type="EMBL" id="WUM19813.1"/>
    </source>
</evidence>
<evidence type="ECO:0000256" key="7">
    <source>
        <dbReference type="ARBA" id="ARBA00047599"/>
    </source>
</evidence>
<dbReference type="Proteomes" id="UP001432128">
    <property type="component" value="Chromosome"/>
</dbReference>
<dbReference type="InterPro" id="IPR023753">
    <property type="entry name" value="FAD/NAD-binding_dom"/>
</dbReference>
<dbReference type="PANTHER" id="PTHR43706:SF47">
    <property type="entry name" value="EXTERNAL NADH-UBIQUINONE OXIDOREDUCTASE 1, MITOCHONDRIAL-RELATED"/>
    <property type="match status" value="1"/>
</dbReference>
<dbReference type="GO" id="GO:0050136">
    <property type="term" value="F:NADH dehydrogenase (quinone) (non-electrogenic) activity"/>
    <property type="evidence" value="ECO:0007669"/>
    <property type="project" value="UniProtKB-EC"/>
</dbReference>
<dbReference type="KEGG" id="whr:OG579_19295"/>
<evidence type="ECO:0000256" key="1">
    <source>
        <dbReference type="ARBA" id="ARBA00005272"/>
    </source>
</evidence>
<evidence type="ECO:0000256" key="2">
    <source>
        <dbReference type="ARBA" id="ARBA00012637"/>
    </source>
</evidence>
<dbReference type="InterPro" id="IPR045024">
    <property type="entry name" value="NDH-2"/>
</dbReference>
<dbReference type="InterPro" id="IPR036188">
    <property type="entry name" value="FAD/NAD-bd_sf"/>
</dbReference>
<evidence type="ECO:0000259" key="8">
    <source>
        <dbReference type="Pfam" id="PF07992"/>
    </source>
</evidence>
<reference evidence="9 10" key="1">
    <citation type="submission" date="2022-10" db="EMBL/GenBank/DDBJ databases">
        <title>The complete genomes of actinobacterial strains from the NBC collection.</title>
        <authorList>
            <person name="Joergensen T.S."/>
            <person name="Alvarez Arevalo M."/>
            <person name="Sterndorff E.B."/>
            <person name="Faurdal D."/>
            <person name="Vuksanovic O."/>
            <person name="Mourched A.-S."/>
            <person name="Charusanti P."/>
            <person name="Shaw S."/>
            <person name="Blin K."/>
            <person name="Weber T."/>
        </authorList>
    </citation>
    <scope>NUCLEOTIDE SEQUENCE [LARGE SCALE GENOMIC DNA]</scope>
    <source>
        <strain evidence="9 10">NBC_00319</strain>
    </source>
</reference>
<dbReference type="AlphaFoldDB" id="A0AAU4K1G2"/>
<evidence type="ECO:0000256" key="4">
    <source>
        <dbReference type="ARBA" id="ARBA00022827"/>
    </source>
</evidence>
<dbReference type="SUPFAM" id="SSF51905">
    <property type="entry name" value="FAD/NAD(P)-binding domain"/>
    <property type="match status" value="1"/>
</dbReference>
<organism evidence="9 10">
    <name type="scientific">Williamsia herbipolensis</name>
    <dbReference type="NCBI Taxonomy" id="1603258"/>
    <lineage>
        <taxon>Bacteria</taxon>
        <taxon>Bacillati</taxon>
        <taxon>Actinomycetota</taxon>
        <taxon>Actinomycetes</taxon>
        <taxon>Mycobacteriales</taxon>
        <taxon>Nocardiaceae</taxon>
        <taxon>Williamsia</taxon>
    </lineage>
</organism>
<keyword evidence="4" id="KW-0274">FAD</keyword>
<name>A0AAU4K1G2_9NOCA</name>
<accession>A0AAU4K1G2</accession>
<dbReference type="PRINTS" id="PR00368">
    <property type="entry name" value="FADPNR"/>
</dbReference>
<evidence type="ECO:0000256" key="5">
    <source>
        <dbReference type="ARBA" id="ARBA00023002"/>
    </source>
</evidence>
<protein>
    <recommendedName>
        <fullName evidence="2">NADH:ubiquinone reductase (non-electrogenic)</fullName>
        <ecNumber evidence="2">1.6.5.9</ecNumber>
    </recommendedName>
</protein>
<keyword evidence="10" id="KW-1185">Reference proteome</keyword>
<dbReference type="RefSeq" id="WP_328857259.1">
    <property type="nucleotide sequence ID" value="NZ_CP108021.1"/>
</dbReference>
<sequence length="436" mass="46984">MAGDRPNVLIIGGGFAGVFAARRLKRANVSVTLLDRGTSHVFQPLLYQCATGLLSEGDIASPLRHLLRRCRNLRVFLGEASDIDVAAKTVTARRFDGSTFDIDYDYLILAAGARQSYHGNEQFEQFAPGMKTVDDALAIRRKIISSFEIAETLPTPALRKPWLTFVISGGGPTGVEIAGQIRELAIRALSKEFDSMDPAEAQVILVHGGERVLESFHPSLSGKAQKTLDKLGVTTVLGRHVTDVQRDHVITTDKKTKATEQIDTHTVLWTAGVEAVPFAGAVAEATGVTPARGGTIPVGPDLRVAGHENIFVVGDVMSLDKLPGVAEVAMQSGHHAAVLISRVVDGKAKADSPFKYRDLGTAAYISRYHALLESGPLRLSGFLGWLGWGGIHIFFLAGSRNRVWTLASWASTIIGGSRGERAITYGDPETARRPYP</sequence>
<keyword evidence="6" id="KW-0520">NAD</keyword>
<evidence type="ECO:0000313" key="10">
    <source>
        <dbReference type="Proteomes" id="UP001432128"/>
    </source>
</evidence>
<keyword evidence="3" id="KW-0285">Flavoprotein</keyword>
<dbReference type="PANTHER" id="PTHR43706">
    <property type="entry name" value="NADH DEHYDROGENASE"/>
    <property type="match status" value="1"/>
</dbReference>
<dbReference type="EC" id="1.6.5.9" evidence="2"/>
<dbReference type="PRINTS" id="PR00411">
    <property type="entry name" value="PNDRDTASEI"/>
</dbReference>
<proteinExistence type="inferred from homology"/>
<dbReference type="Pfam" id="PF07992">
    <property type="entry name" value="Pyr_redox_2"/>
    <property type="match status" value="1"/>
</dbReference>
<gene>
    <name evidence="9" type="ORF">OG579_19295</name>
</gene>
<evidence type="ECO:0000256" key="3">
    <source>
        <dbReference type="ARBA" id="ARBA00022630"/>
    </source>
</evidence>
<evidence type="ECO:0000256" key="6">
    <source>
        <dbReference type="ARBA" id="ARBA00023027"/>
    </source>
</evidence>
<comment type="similarity">
    <text evidence="1">Belongs to the NADH dehydrogenase family.</text>
</comment>
<comment type="catalytic activity">
    <reaction evidence="7">
        <text>a quinone + NADH + H(+) = a quinol + NAD(+)</text>
        <dbReference type="Rhea" id="RHEA:46160"/>
        <dbReference type="ChEBI" id="CHEBI:15378"/>
        <dbReference type="ChEBI" id="CHEBI:24646"/>
        <dbReference type="ChEBI" id="CHEBI:57540"/>
        <dbReference type="ChEBI" id="CHEBI:57945"/>
        <dbReference type="ChEBI" id="CHEBI:132124"/>
        <dbReference type="EC" id="1.6.5.9"/>
    </reaction>
</comment>
<dbReference type="EMBL" id="CP108021">
    <property type="protein sequence ID" value="WUM19813.1"/>
    <property type="molecule type" value="Genomic_DNA"/>
</dbReference>